<dbReference type="OrthoDB" id="440324at2759"/>
<dbReference type="OMA" id="FVKQQEG"/>
<dbReference type="GO" id="GO:0005634">
    <property type="term" value="C:nucleus"/>
    <property type="evidence" value="ECO:0007669"/>
    <property type="project" value="UniProtKB-SubCell"/>
</dbReference>
<dbReference type="HOGENOM" id="CLU_093901_2_0_1"/>
<evidence type="ECO:0000256" key="3">
    <source>
        <dbReference type="ARBA" id="ARBA00018504"/>
    </source>
</evidence>
<evidence type="ECO:0000256" key="2">
    <source>
        <dbReference type="ARBA" id="ARBA00010916"/>
    </source>
</evidence>
<organism evidence="12 13">
    <name type="scientific">Naumovozyma castellii</name>
    <name type="common">Yeast</name>
    <name type="synonym">Saccharomyces castellii</name>
    <dbReference type="NCBI Taxonomy" id="27288"/>
    <lineage>
        <taxon>Eukaryota</taxon>
        <taxon>Fungi</taxon>
        <taxon>Dikarya</taxon>
        <taxon>Ascomycota</taxon>
        <taxon>Saccharomycotina</taxon>
        <taxon>Saccharomycetes</taxon>
        <taxon>Saccharomycetales</taxon>
        <taxon>Saccharomycetaceae</taxon>
        <taxon>Naumovozyma</taxon>
    </lineage>
</organism>
<keyword evidence="9" id="KW-0234">DNA repair</keyword>
<evidence type="ECO:0000256" key="4">
    <source>
        <dbReference type="ARBA" id="ARBA00022853"/>
    </source>
</evidence>
<dbReference type="GO" id="GO:1990467">
    <property type="term" value="C:NuA3a histone acetyltransferase complex"/>
    <property type="evidence" value="ECO:0007669"/>
    <property type="project" value="EnsemblFungi"/>
</dbReference>
<name>G0VFV6_NAUCA</name>
<comment type="function">
    <text evidence="9">Component of the NuA4 histone acetyltransferase complex which is involved in transcriptional activation of selected genes principally by acetylation of nucleosomal histone H4 and H2A. The NuA4 complex is also involved in DNA repair.</text>
</comment>
<feature type="region of interest" description="Disordered" evidence="11">
    <location>
        <begin position="106"/>
        <end position="142"/>
    </location>
</feature>
<evidence type="ECO:0000256" key="8">
    <source>
        <dbReference type="ARBA" id="ARBA00023242"/>
    </source>
</evidence>
<dbReference type="Pfam" id="PF09340">
    <property type="entry name" value="NuA4"/>
    <property type="match status" value="1"/>
</dbReference>
<dbReference type="PANTHER" id="PTHR13476">
    <property type="entry name" value="CHROMATIN MODIFICATION-RELATED PROTEIN MEAF6"/>
    <property type="match status" value="1"/>
</dbReference>
<dbReference type="Proteomes" id="UP000001640">
    <property type="component" value="Chromosome 5"/>
</dbReference>
<dbReference type="InterPro" id="IPR015418">
    <property type="entry name" value="Eaf6"/>
</dbReference>
<dbReference type="GO" id="GO:1990468">
    <property type="term" value="C:NuA3b histone acetyltransferase complex"/>
    <property type="evidence" value="ECO:0007669"/>
    <property type="project" value="EnsemblFungi"/>
</dbReference>
<dbReference type="GO" id="GO:0006281">
    <property type="term" value="P:DNA repair"/>
    <property type="evidence" value="ECO:0007669"/>
    <property type="project" value="UniProtKB-UniRule"/>
</dbReference>
<keyword evidence="7 9" id="KW-0804">Transcription</keyword>
<proteinExistence type="inferred from homology"/>
<comment type="subunit">
    <text evidence="9">Component of the NuA4 histone acetyltransferase complex.</text>
</comment>
<keyword evidence="5 9" id="KW-0805">Transcription regulation</keyword>
<accession>G0VFV6</accession>
<keyword evidence="13" id="KW-1185">Reference proteome</keyword>
<feature type="coiled-coil region" evidence="10">
    <location>
        <begin position="1"/>
        <end position="42"/>
    </location>
</feature>
<keyword evidence="6 10" id="KW-0175">Coiled coil</keyword>
<keyword evidence="8 9" id="KW-0539">Nucleus</keyword>
<dbReference type="GO" id="GO:0006325">
    <property type="term" value="P:chromatin organization"/>
    <property type="evidence" value="ECO:0007669"/>
    <property type="project" value="UniProtKB-KW"/>
</dbReference>
<reference key="2">
    <citation type="submission" date="2011-08" db="EMBL/GenBank/DDBJ databases">
        <title>Genome sequence of Naumovozyma castellii.</title>
        <authorList>
            <person name="Gordon J.L."/>
            <person name="Armisen D."/>
            <person name="Proux-Wera E."/>
            <person name="OhEigeartaigh S.S."/>
            <person name="Byrne K.P."/>
            <person name="Wolfe K.H."/>
        </authorList>
    </citation>
    <scope>NUCLEOTIDE SEQUENCE</scope>
    <source>
        <strain>Type strain:CBS 4309</strain>
    </source>
</reference>
<comment type="similarity">
    <text evidence="2 9">Belongs to the EAF6 family.</text>
</comment>
<evidence type="ECO:0000256" key="1">
    <source>
        <dbReference type="ARBA" id="ARBA00004123"/>
    </source>
</evidence>
<keyword evidence="4 9" id="KW-0156">Chromatin regulator</keyword>
<evidence type="ECO:0000256" key="6">
    <source>
        <dbReference type="ARBA" id="ARBA00023054"/>
    </source>
</evidence>
<evidence type="ECO:0000313" key="13">
    <source>
        <dbReference type="Proteomes" id="UP000001640"/>
    </source>
</evidence>
<sequence>MDGQLKEYEQLKQKLKQAIEEKRKQEEEFDKLQQEIYDKETEYLFVPNSGNKPSQHSIGNIIKGFDGFSKAHHHHGDSSSNGNNNGAFSDRDRIFSLSSVLFVKQQQQETEQIEKHQRKQQAQLDALNGLDDDSMDDITSMN</sequence>
<dbReference type="EMBL" id="HE576756">
    <property type="protein sequence ID" value="CCC70375.1"/>
    <property type="molecule type" value="Genomic_DNA"/>
</dbReference>
<reference evidence="12 13" key="1">
    <citation type="journal article" date="2011" name="Proc. Natl. Acad. Sci. U.S.A.">
        <title>Evolutionary erosion of yeast sex chromosomes by mating-type switching accidents.</title>
        <authorList>
            <person name="Gordon J.L."/>
            <person name="Armisen D."/>
            <person name="Proux-Wera E."/>
            <person name="Oheigeartaigh S.S."/>
            <person name="Byrne K.P."/>
            <person name="Wolfe K.H."/>
        </authorList>
    </citation>
    <scope>NUCLEOTIDE SEQUENCE [LARGE SCALE GENOMIC DNA]</scope>
    <source>
        <strain evidence="13">ATCC 76901 / BCRC 22586 / CBS 4309 / NBRC 1992 / NRRL Y-12630</strain>
    </source>
</reference>
<evidence type="ECO:0000313" key="12">
    <source>
        <dbReference type="EMBL" id="CCC70375.1"/>
    </source>
</evidence>
<dbReference type="FunCoup" id="G0VFV6">
    <property type="interactions" value="135"/>
</dbReference>
<dbReference type="STRING" id="1064592.G0VFV6"/>
<protein>
    <recommendedName>
        <fullName evidence="3 9">Chromatin modification-related protein EAF6</fullName>
    </recommendedName>
</protein>
<dbReference type="InParanoid" id="G0VFV6"/>
<evidence type="ECO:0000256" key="11">
    <source>
        <dbReference type="SAM" id="MobiDB-lite"/>
    </source>
</evidence>
<evidence type="ECO:0000256" key="5">
    <source>
        <dbReference type="ARBA" id="ARBA00023015"/>
    </source>
</evidence>
<dbReference type="GeneID" id="96904004"/>
<dbReference type="AlphaFoldDB" id="G0VFV6"/>
<keyword evidence="9" id="KW-0227">DNA damage</keyword>
<evidence type="ECO:0000256" key="10">
    <source>
        <dbReference type="SAM" id="Coils"/>
    </source>
</evidence>
<dbReference type="GO" id="GO:0035267">
    <property type="term" value="C:NuA4 histone acetyltransferase complex"/>
    <property type="evidence" value="ECO:0007669"/>
    <property type="project" value="UniProtKB-UniRule"/>
</dbReference>
<gene>
    <name evidence="12" type="primary">NCAS0E03050</name>
    <name evidence="12" type="ordered locus">NCAS_0E03050</name>
</gene>
<dbReference type="KEGG" id="ncs:NCAS_0E03050"/>
<dbReference type="RefSeq" id="XP_003676732.1">
    <property type="nucleotide sequence ID" value="XM_003676684.1"/>
</dbReference>
<feature type="region of interest" description="Disordered" evidence="11">
    <location>
        <begin position="67"/>
        <end position="90"/>
    </location>
</feature>
<evidence type="ECO:0000256" key="9">
    <source>
        <dbReference type="RuleBase" id="RU368022"/>
    </source>
</evidence>
<comment type="subcellular location">
    <subcellularLocation>
        <location evidence="1 9">Nucleus</location>
    </subcellularLocation>
</comment>
<dbReference type="eggNOG" id="KOG3856">
    <property type="taxonomic scope" value="Eukaryota"/>
</dbReference>
<evidence type="ECO:0000256" key="7">
    <source>
        <dbReference type="ARBA" id="ARBA00023163"/>
    </source>
</evidence>